<dbReference type="Gene3D" id="3.10.450.10">
    <property type="match status" value="1"/>
</dbReference>
<evidence type="ECO:0000256" key="3">
    <source>
        <dbReference type="ARBA" id="ARBA00022704"/>
    </source>
</evidence>
<dbReference type="InterPro" id="IPR046350">
    <property type="entry name" value="Cystatin_sf"/>
</dbReference>
<dbReference type="Proteomes" id="UP000663760">
    <property type="component" value="Chromosome 10"/>
</dbReference>
<dbReference type="PANTHER" id="PTHR47364:SF2">
    <property type="entry name" value="CYSTEINE PROTEINASE INHIBITOR 5"/>
    <property type="match status" value="1"/>
</dbReference>
<reference evidence="6" key="1">
    <citation type="submission" date="2020-02" db="EMBL/GenBank/DDBJ databases">
        <authorList>
            <person name="Scholz U."/>
            <person name="Mascher M."/>
            <person name="Fiebig A."/>
        </authorList>
    </citation>
    <scope>NUCLEOTIDE SEQUENCE</scope>
</reference>
<feature type="domain" description="Cystatin" evidence="5">
    <location>
        <begin position="30"/>
        <end position="119"/>
    </location>
</feature>
<evidence type="ECO:0000256" key="1">
    <source>
        <dbReference type="ARBA" id="ARBA00007233"/>
    </source>
</evidence>
<dbReference type="PROSITE" id="PS00287">
    <property type="entry name" value="CYSTATIN"/>
    <property type="match status" value="1"/>
</dbReference>
<name>A0A7I8L2C4_SPIIN</name>
<evidence type="ECO:0000256" key="4">
    <source>
        <dbReference type="SAM" id="SignalP"/>
    </source>
</evidence>
<evidence type="ECO:0000313" key="7">
    <source>
        <dbReference type="Proteomes" id="UP000663760"/>
    </source>
</evidence>
<accession>A0A7I8L2C4</accession>
<keyword evidence="4" id="KW-0732">Signal</keyword>
<dbReference type="Pfam" id="PF16845">
    <property type="entry name" value="SQAPI"/>
    <property type="match status" value="1"/>
</dbReference>
<dbReference type="OrthoDB" id="752087at2759"/>
<dbReference type="InterPro" id="IPR000010">
    <property type="entry name" value="Cystatin_dom"/>
</dbReference>
<feature type="signal peptide" evidence="4">
    <location>
        <begin position="1"/>
        <end position="26"/>
    </location>
</feature>
<gene>
    <name evidence="6" type="ORF">SI8410_10014849</name>
</gene>
<evidence type="ECO:0000256" key="2">
    <source>
        <dbReference type="ARBA" id="ARBA00022690"/>
    </source>
</evidence>
<dbReference type="PANTHER" id="PTHR47364">
    <property type="entry name" value="CYSTEINE PROTEINASE INHIBITOR 5"/>
    <property type="match status" value="1"/>
</dbReference>
<dbReference type="SUPFAM" id="SSF54403">
    <property type="entry name" value="Cystatin/monellin"/>
    <property type="match status" value="1"/>
</dbReference>
<proteinExistence type="inferred from homology"/>
<feature type="chain" id="PRO_5029791183" description="Cystatin domain-containing protein" evidence="4">
    <location>
        <begin position="27"/>
        <end position="120"/>
    </location>
</feature>
<organism evidence="6 7">
    <name type="scientific">Spirodela intermedia</name>
    <name type="common">Intermediate duckweed</name>
    <dbReference type="NCBI Taxonomy" id="51605"/>
    <lineage>
        <taxon>Eukaryota</taxon>
        <taxon>Viridiplantae</taxon>
        <taxon>Streptophyta</taxon>
        <taxon>Embryophyta</taxon>
        <taxon>Tracheophyta</taxon>
        <taxon>Spermatophyta</taxon>
        <taxon>Magnoliopsida</taxon>
        <taxon>Liliopsida</taxon>
        <taxon>Araceae</taxon>
        <taxon>Lemnoideae</taxon>
        <taxon>Spirodela</taxon>
    </lineage>
</organism>
<dbReference type="EMBL" id="LR746273">
    <property type="protein sequence ID" value="CAA7404171.1"/>
    <property type="molecule type" value="Genomic_DNA"/>
</dbReference>
<keyword evidence="3" id="KW-0789">Thiol protease inhibitor</keyword>
<evidence type="ECO:0000259" key="5">
    <source>
        <dbReference type="SMART" id="SM00043"/>
    </source>
</evidence>
<comment type="similarity">
    <text evidence="1">Belongs to the cystatin family. Phytocystatin subfamily.</text>
</comment>
<protein>
    <recommendedName>
        <fullName evidence="5">Cystatin domain-containing protein</fullName>
    </recommendedName>
</protein>
<dbReference type="SMART" id="SM00043">
    <property type="entry name" value="CY"/>
    <property type="match status" value="1"/>
</dbReference>
<keyword evidence="2" id="KW-0646">Protease inhibitor</keyword>
<keyword evidence="7" id="KW-1185">Reference proteome</keyword>
<dbReference type="CDD" id="cd00042">
    <property type="entry name" value="CY"/>
    <property type="match status" value="1"/>
</dbReference>
<dbReference type="InterPro" id="IPR018073">
    <property type="entry name" value="Prot_inh_cystat_CS"/>
</dbReference>
<evidence type="ECO:0000313" key="6">
    <source>
        <dbReference type="EMBL" id="CAA7404171.1"/>
    </source>
</evidence>
<dbReference type="GO" id="GO:0004869">
    <property type="term" value="F:cysteine-type endopeptidase inhibitor activity"/>
    <property type="evidence" value="ECO:0007669"/>
    <property type="project" value="UniProtKB-KW"/>
</dbReference>
<dbReference type="AlphaFoldDB" id="A0A7I8L2C4"/>
<sequence length="120" mass="13059">MRNPAPLLLLVFFFLAAGGLPGGAAAQRGPLVGGYAKIKDVKDPHIKEIGKYAVSENNKQTGGNLAFVRVVSGRQQVVAGMNYDLVIEATDGAARGRYEAVVYERAWENYRSLTSFKRKT</sequence>